<feature type="region of interest" description="Disordered" evidence="1">
    <location>
        <begin position="169"/>
        <end position="315"/>
    </location>
</feature>
<keyword evidence="2" id="KW-1133">Transmembrane helix</keyword>
<feature type="compositionally biased region" description="Polar residues" evidence="1">
    <location>
        <begin position="169"/>
        <end position="189"/>
    </location>
</feature>
<evidence type="ECO:0000256" key="1">
    <source>
        <dbReference type="SAM" id="MobiDB-lite"/>
    </source>
</evidence>
<dbReference type="Gene3D" id="2.60.120.260">
    <property type="entry name" value="Galactose-binding domain-like"/>
    <property type="match status" value="1"/>
</dbReference>
<keyword evidence="2" id="KW-0472">Membrane</keyword>
<evidence type="ECO:0000256" key="2">
    <source>
        <dbReference type="SAM" id="Phobius"/>
    </source>
</evidence>
<accession>A0A8H6ZAC8</accession>
<proteinExistence type="predicted"/>
<dbReference type="OrthoDB" id="3012993at2759"/>
<feature type="compositionally biased region" description="Low complexity" evidence="1">
    <location>
        <begin position="235"/>
        <end position="257"/>
    </location>
</feature>
<evidence type="ECO:0000313" key="3">
    <source>
        <dbReference type="EMBL" id="KAF7373892.1"/>
    </source>
</evidence>
<reference evidence="3" key="1">
    <citation type="submission" date="2020-05" db="EMBL/GenBank/DDBJ databases">
        <title>Mycena genomes resolve the evolution of fungal bioluminescence.</title>
        <authorList>
            <person name="Tsai I.J."/>
        </authorList>
    </citation>
    <scope>NUCLEOTIDE SEQUENCE</scope>
    <source>
        <strain evidence="3">160909Yilan</strain>
    </source>
</reference>
<dbReference type="EMBL" id="JACAZH010000003">
    <property type="protein sequence ID" value="KAF7373892.1"/>
    <property type="molecule type" value="Genomic_DNA"/>
</dbReference>
<feature type="compositionally biased region" description="Polar residues" evidence="1">
    <location>
        <begin position="288"/>
        <end position="298"/>
    </location>
</feature>
<gene>
    <name evidence="3" type="ORF">MSAN_00601500</name>
</gene>
<dbReference type="Proteomes" id="UP000623467">
    <property type="component" value="Unassembled WGS sequence"/>
</dbReference>
<protein>
    <submittedName>
        <fullName evidence="3">Uncharacterized protein</fullName>
    </submittedName>
</protein>
<organism evidence="3 4">
    <name type="scientific">Mycena sanguinolenta</name>
    <dbReference type="NCBI Taxonomy" id="230812"/>
    <lineage>
        <taxon>Eukaryota</taxon>
        <taxon>Fungi</taxon>
        <taxon>Dikarya</taxon>
        <taxon>Basidiomycota</taxon>
        <taxon>Agaricomycotina</taxon>
        <taxon>Agaricomycetes</taxon>
        <taxon>Agaricomycetidae</taxon>
        <taxon>Agaricales</taxon>
        <taxon>Marasmiineae</taxon>
        <taxon>Mycenaceae</taxon>
        <taxon>Mycena</taxon>
    </lineage>
</organism>
<feature type="compositionally biased region" description="Polar residues" evidence="1">
    <location>
        <begin position="201"/>
        <end position="223"/>
    </location>
</feature>
<name>A0A8H6ZAC8_9AGAR</name>
<keyword evidence="4" id="KW-1185">Reference proteome</keyword>
<keyword evidence="2" id="KW-0812">Transmembrane</keyword>
<sequence length="315" mass="33352">MPPPQPLWLGESNKSIKYSGSWSREYGTIYHESAIMRTTELGDTVSLEFWGSGIKFLGAQGWNHSVFTVALDDQRTIVNGSCCIPSDDTAVGTVPQVVQFEATDLRNGLHTLTIKNDVAGPQGTVLEVDAFLIYPTKDEGETGFFIFVLFCLFLYLLFRKPTHVNITVSPSGQSVQHTTPSAANLSIASPHSRPSPLGDVTTVSQSAQHTDPSANPSTTSPHSRGSPLAPSHVQTASLATPSTNTSTASPGAGSSPPQHARPPANESGANSGTRILAAAGASVAPKLTNDSVRSPSASNDERARLLEFEEPEADE</sequence>
<feature type="transmembrane region" description="Helical" evidence="2">
    <location>
        <begin position="142"/>
        <end position="158"/>
    </location>
</feature>
<comment type="caution">
    <text evidence="3">The sequence shown here is derived from an EMBL/GenBank/DDBJ whole genome shotgun (WGS) entry which is preliminary data.</text>
</comment>
<evidence type="ECO:0000313" key="4">
    <source>
        <dbReference type="Proteomes" id="UP000623467"/>
    </source>
</evidence>
<dbReference type="AlphaFoldDB" id="A0A8H6ZAC8"/>